<dbReference type="CDD" id="cd07209">
    <property type="entry name" value="Pat_hypo_Ecoli_Z1214_like"/>
    <property type="match status" value="1"/>
</dbReference>
<dbReference type="EMBL" id="JAEINI020000001">
    <property type="protein sequence ID" value="MCB5225659.1"/>
    <property type="molecule type" value="Genomic_DNA"/>
</dbReference>
<evidence type="ECO:0000259" key="5">
    <source>
        <dbReference type="PROSITE" id="PS51635"/>
    </source>
</evidence>
<feature type="active site" description="Proton acceptor" evidence="4">
    <location>
        <position position="213"/>
    </location>
</feature>
<reference evidence="6 7" key="1">
    <citation type="submission" date="2021-10" db="EMBL/GenBank/DDBJ databases">
        <title>Alishewanella koreense sp. nov. isolated from seawater of southwestern coast in South Korea and the proposal for the reclassification of Rheinheimera perlucida and Rheinheimera tuosuensis as Arsukibacterium perlucida and Arsukibacterium tuosuensis.</title>
        <authorList>
            <person name="Kim K.H."/>
            <person name="Ruan W."/>
            <person name="Kim K.R."/>
            <person name="Baek J.H."/>
            <person name="Jeon C.O."/>
        </authorList>
    </citation>
    <scope>NUCLEOTIDE SEQUENCE [LARGE SCALE GENOMIC DNA]</scope>
    <source>
        <strain evidence="6 7">16-MA</strain>
    </source>
</reference>
<evidence type="ECO:0000256" key="3">
    <source>
        <dbReference type="ARBA" id="ARBA00023098"/>
    </source>
</evidence>
<evidence type="ECO:0000313" key="6">
    <source>
        <dbReference type="EMBL" id="MCB5225659.1"/>
    </source>
</evidence>
<feature type="domain" description="PNPLA" evidence="5">
    <location>
        <begin position="14"/>
        <end position="226"/>
    </location>
</feature>
<dbReference type="SUPFAM" id="SSF52151">
    <property type="entry name" value="FabD/lysophospholipase-like"/>
    <property type="match status" value="1"/>
</dbReference>
<comment type="caution">
    <text evidence="4">Lacks conserved residue(s) required for the propagation of feature annotation.</text>
</comment>
<keyword evidence="1 4" id="KW-0378">Hydrolase</keyword>
<dbReference type="InterPro" id="IPR050301">
    <property type="entry name" value="NTE"/>
</dbReference>
<dbReference type="PANTHER" id="PTHR14226:SF57">
    <property type="entry name" value="BLR7027 PROTEIN"/>
    <property type="match status" value="1"/>
</dbReference>
<evidence type="ECO:0000256" key="2">
    <source>
        <dbReference type="ARBA" id="ARBA00022963"/>
    </source>
</evidence>
<dbReference type="RefSeq" id="WP_226749746.1">
    <property type="nucleotide sequence ID" value="NZ_JAEINI020000001.1"/>
</dbReference>
<proteinExistence type="predicted"/>
<accession>A0ABS8C029</accession>
<dbReference type="InterPro" id="IPR016035">
    <property type="entry name" value="Acyl_Trfase/lysoPLipase"/>
</dbReference>
<sequence length="380" mass="42627">MQTDPTVTSSKTALMLTGGGARAAYQVGVLKAIASQYPRSSPLPFKIISGTSAGAINGAGLACYASCFHLGVKKIESVWRNFHTAQVYYSDYPRLIRHQIRNVYSAFQADYANKKPVSLLDNKPLKQLLNKILDLQRIDLNIMRGYLSSFSVTASCYNTGDSISFFQSDTAEEWRRAKRCGQRTLLDVHHLMASAAIPLLFPSVRIHQRYFGDGSVNQLAPLSSPIHLGADKILIIGVDDPRRGAFRERSLHHPDLATVAGHLLDTVFTDTLNSDLERMQRINKTVELLKQHNIETELKPVQSYMINPSQNFNQLASEYFLCLPIAIRSLLRVTGIRQHSDSSLVSYLLFEQKYTRRLIELGFEDGMQQMDSIMQFLAAP</sequence>
<dbReference type="PANTHER" id="PTHR14226">
    <property type="entry name" value="NEUROPATHY TARGET ESTERASE/SWISS CHEESE D.MELANOGASTER"/>
    <property type="match status" value="1"/>
</dbReference>
<keyword evidence="3 4" id="KW-0443">Lipid metabolism</keyword>
<dbReference type="Gene3D" id="3.40.1090.10">
    <property type="entry name" value="Cytosolic phospholipase A2 catalytic domain"/>
    <property type="match status" value="1"/>
</dbReference>
<evidence type="ECO:0000313" key="7">
    <source>
        <dbReference type="Proteomes" id="UP000633814"/>
    </source>
</evidence>
<evidence type="ECO:0000256" key="4">
    <source>
        <dbReference type="PROSITE-ProRule" id="PRU01161"/>
    </source>
</evidence>
<feature type="active site" description="Nucleophile" evidence="4">
    <location>
        <position position="52"/>
    </location>
</feature>
<dbReference type="Pfam" id="PF01734">
    <property type="entry name" value="Patatin"/>
    <property type="match status" value="1"/>
</dbReference>
<protein>
    <submittedName>
        <fullName evidence="6">Patatin-like phospholipase family protein</fullName>
    </submittedName>
</protein>
<name>A0ABS8C029_9ALTE</name>
<dbReference type="PROSITE" id="PS51635">
    <property type="entry name" value="PNPLA"/>
    <property type="match status" value="1"/>
</dbReference>
<organism evidence="6 7">
    <name type="scientific">Alishewanella maricola</name>
    <dbReference type="NCBI Taxonomy" id="2795740"/>
    <lineage>
        <taxon>Bacteria</taxon>
        <taxon>Pseudomonadati</taxon>
        <taxon>Pseudomonadota</taxon>
        <taxon>Gammaproteobacteria</taxon>
        <taxon>Alteromonadales</taxon>
        <taxon>Alteromonadaceae</taxon>
        <taxon>Alishewanella</taxon>
    </lineage>
</organism>
<keyword evidence="2 4" id="KW-0442">Lipid degradation</keyword>
<feature type="short sequence motif" description="GXSXG" evidence="4">
    <location>
        <begin position="50"/>
        <end position="54"/>
    </location>
</feature>
<dbReference type="Proteomes" id="UP000633814">
    <property type="component" value="Unassembled WGS sequence"/>
</dbReference>
<gene>
    <name evidence="6" type="ORF">JAO78_002380</name>
</gene>
<evidence type="ECO:0000256" key="1">
    <source>
        <dbReference type="ARBA" id="ARBA00022801"/>
    </source>
</evidence>
<dbReference type="InterPro" id="IPR002641">
    <property type="entry name" value="PNPLA_dom"/>
</dbReference>
<comment type="caution">
    <text evidence="6">The sequence shown here is derived from an EMBL/GenBank/DDBJ whole genome shotgun (WGS) entry which is preliminary data.</text>
</comment>
<keyword evidence="7" id="KW-1185">Reference proteome</keyword>